<protein>
    <submittedName>
        <fullName evidence="1">Uncharacterized protein</fullName>
    </submittedName>
</protein>
<organism evidence="1 2">
    <name type="scientific">Araneus ventricosus</name>
    <name type="common">Orbweaver spider</name>
    <name type="synonym">Epeira ventricosa</name>
    <dbReference type="NCBI Taxonomy" id="182803"/>
    <lineage>
        <taxon>Eukaryota</taxon>
        <taxon>Metazoa</taxon>
        <taxon>Ecdysozoa</taxon>
        <taxon>Arthropoda</taxon>
        <taxon>Chelicerata</taxon>
        <taxon>Arachnida</taxon>
        <taxon>Araneae</taxon>
        <taxon>Araneomorphae</taxon>
        <taxon>Entelegynae</taxon>
        <taxon>Araneoidea</taxon>
        <taxon>Araneidae</taxon>
        <taxon>Araneus</taxon>
    </lineage>
</organism>
<sequence length="183" mass="20692">MFSCLASLMVGGEFYRGKYGMPAAASDGLEPRSEFFQRFLCDLTSCQEHYKYTAVGFDRERLWSANPFEESHHLEFRLHVVSISCLDSLMVGKRVLQGLARIWKLDAKKPGSKSPLGKASSPTQQMQSEIWWYESLSIIACNQIWVFFAIKGLSSDLYLLNSGKTPGLSWECSTWQLPEKSSA</sequence>
<gene>
    <name evidence="1" type="ORF">AVEN_27759_1</name>
</gene>
<evidence type="ECO:0000313" key="1">
    <source>
        <dbReference type="EMBL" id="GBN81827.1"/>
    </source>
</evidence>
<accession>A0A4Y2S1G5</accession>
<dbReference type="EMBL" id="BGPR01149142">
    <property type="protein sequence ID" value="GBN81827.1"/>
    <property type="molecule type" value="Genomic_DNA"/>
</dbReference>
<dbReference type="Proteomes" id="UP000499080">
    <property type="component" value="Unassembled WGS sequence"/>
</dbReference>
<comment type="caution">
    <text evidence="1">The sequence shown here is derived from an EMBL/GenBank/DDBJ whole genome shotgun (WGS) entry which is preliminary data.</text>
</comment>
<dbReference type="AlphaFoldDB" id="A0A4Y2S1G5"/>
<reference evidence="1 2" key="1">
    <citation type="journal article" date="2019" name="Sci. Rep.">
        <title>Orb-weaving spider Araneus ventricosus genome elucidates the spidroin gene catalogue.</title>
        <authorList>
            <person name="Kono N."/>
            <person name="Nakamura H."/>
            <person name="Ohtoshi R."/>
            <person name="Moran D.A.P."/>
            <person name="Shinohara A."/>
            <person name="Yoshida Y."/>
            <person name="Fujiwara M."/>
            <person name="Mori M."/>
            <person name="Tomita M."/>
            <person name="Arakawa K."/>
        </authorList>
    </citation>
    <scope>NUCLEOTIDE SEQUENCE [LARGE SCALE GENOMIC DNA]</scope>
</reference>
<feature type="non-terminal residue" evidence="1">
    <location>
        <position position="183"/>
    </location>
</feature>
<keyword evidence="2" id="KW-1185">Reference proteome</keyword>
<evidence type="ECO:0000313" key="2">
    <source>
        <dbReference type="Proteomes" id="UP000499080"/>
    </source>
</evidence>
<proteinExistence type="predicted"/>
<name>A0A4Y2S1G5_ARAVE</name>